<evidence type="ECO:0000313" key="2">
    <source>
        <dbReference type="Proteomes" id="UP001221217"/>
    </source>
</evidence>
<organism evidence="1 2">
    <name type="scientific">Candidatus Thalassospirochaeta sargassi</name>
    <dbReference type="NCBI Taxonomy" id="3119039"/>
    <lineage>
        <taxon>Bacteria</taxon>
        <taxon>Pseudomonadati</taxon>
        <taxon>Spirochaetota</taxon>
        <taxon>Spirochaetia</taxon>
        <taxon>Spirochaetales</taxon>
        <taxon>Spirochaetaceae</taxon>
        <taxon>Candidatus Thalassospirochaeta</taxon>
    </lineage>
</organism>
<evidence type="ECO:0000313" key="1">
    <source>
        <dbReference type="EMBL" id="MDC7228385.1"/>
    </source>
</evidence>
<reference evidence="1 2" key="1">
    <citation type="submission" date="2022-12" db="EMBL/GenBank/DDBJ databases">
        <title>Metagenome assembled genome from gulf of manar.</title>
        <authorList>
            <person name="Kohli P."/>
            <person name="Pk S."/>
            <person name="Venkata Ramana C."/>
            <person name="Sasikala C."/>
        </authorList>
    </citation>
    <scope>NUCLEOTIDE SEQUENCE [LARGE SCALE GENOMIC DNA]</scope>
    <source>
        <strain evidence="1">JB008</strain>
    </source>
</reference>
<protein>
    <submittedName>
        <fullName evidence="1">Uncharacterized protein</fullName>
    </submittedName>
</protein>
<proteinExistence type="predicted"/>
<dbReference type="Proteomes" id="UP001221217">
    <property type="component" value="Unassembled WGS sequence"/>
</dbReference>
<accession>A0AAJ1IFI1</accession>
<comment type="caution">
    <text evidence="1">The sequence shown here is derived from an EMBL/GenBank/DDBJ whole genome shotgun (WGS) entry which is preliminary data.</text>
</comment>
<dbReference type="EMBL" id="JAQQAL010000045">
    <property type="protein sequence ID" value="MDC7228385.1"/>
    <property type="molecule type" value="Genomic_DNA"/>
</dbReference>
<sequence>MKNSEDKYIKNEIPDWLIESIENQNVNDPVSCLGQVIISFQELEHVIVEFLGELIGNIDNARIIATEISFRKLLNIIESILNNDNNPMLIDKFTKLKKEITDIENARNRYVHSYYEIIEETGDHIKYLRMKNRNKSGLIAIVETIDDNKVFIDLLEKITEMIIEVLNFDEYKDI</sequence>
<gene>
    <name evidence="1" type="ORF">PQJ61_16600</name>
</gene>
<name>A0AAJ1IFI1_9SPIO</name>
<dbReference type="AlphaFoldDB" id="A0AAJ1IFI1"/>